<organism evidence="22 23">
    <name type="scientific">Clytia hemisphaerica</name>
    <dbReference type="NCBI Taxonomy" id="252671"/>
    <lineage>
        <taxon>Eukaryota</taxon>
        <taxon>Metazoa</taxon>
        <taxon>Cnidaria</taxon>
        <taxon>Hydrozoa</taxon>
        <taxon>Hydroidolina</taxon>
        <taxon>Leptothecata</taxon>
        <taxon>Obeliida</taxon>
        <taxon>Clytiidae</taxon>
        <taxon>Clytia</taxon>
    </lineage>
</organism>
<evidence type="ECO:0000256" key="11">
    <source>
        <dbReference type="SAM" id="SignalP"/>
    </source>
</evidence>
<dbReference type="Pfam" id="PF24991">
    <property type="entry name" value="Ig_NUP210_4th"/>
    <property type="match status" value="1"/>
</dbReference>
<dbReference type="GO" id="GO:0005643">
    <property type="term" value="C:nuclear pore"/>
    <property type="evidence" value="ECO:0007669"/>
    <property type="project" value="TreeGrafter"/>
</dbReference>
<evidence type="ECO:0000256" key="8">
    <source>
        <dbReference type="ARBA" id="ARBA00023242"/>
    </source>
</evidence>
<name>A0A7M5X979_9CNID</name>
<feature type="domain" description="NUP210 Ig-like" evidence="17">
    <location>
        <begin position="128"/>
        <end position="233"/>
    </location>
</feature>
<feature type="domain" description="NUP210 fourth Ig-like" evidence="20">
    <location>
        <begin position="345"/>
        <end position="419"/>
    </location>
</feature>
<evidence type="ECO:0000256" key="5">
    <source>
        <dbReference type="ARBA" id="ARBA00022989"/>
    </source>
</evidence>
<dbReference type="InterPro" id="IPR056899">
    <property type="entry name" value="Ig_NUP210_9th"/>
</dbReference>
<evidence type="ECO:0000256" key="1">
    <source>
        <dbReference type="ARBA" id="ARBA00004590"/>
    </source>
</evidence>
<dbReference type="InterPro" id="IPR056897">
    <property type="entry name" value="Ig_NUP210_4th"/>
</dbReference>
<dbReference type="InterPro" id="IPR055097">
    <property type="entry name" value="Ig_NUP210_2nd"/>
</dbReference>
<evidence type="ECO:0000259" key="17">
    <source>
        <dbReference type="Pfam" id="PF22969"/>
    </source>
</evidence>
<sequence>MGGFSALILVFLSNIHLCYQQDVVLNAPQVLLPFNVKNSPPVTYILRANKGCFKWISSKPTVVSVTPFDEKSNITLQEDQCSLAALIAVTQKSPDEDSSVVLAEEESTGVTLRCDVFVDSISHIEIATTTRKILLGESPEVFEVFAYDAEGNLFTFLGGQSFEWSWQPIKAQDQRTLLRFLWFQDSVYETKQEIYDLETQQQRGSEVLIEGLNTGEAAIIAKLTSPEYKNVKPSKVDVVIVDNIMLLPPLSYILPRQIVFYKACQLRSKQKRDITLPSDQYTIDVVNKTVVDLKTQDASVVGKTLGQTKVLLVDNNMLEASAAKKPSANVYVVEPGKIGFAINPGKYWVLQTGRQYHLHVQLFDDENNKILITDHTYFDSLLSEEHFDVHFVSKNQTYFFVTAKKVGKTLLTSRLDSIQYLDEDPFKFGSIHGEQNIEIYDPLVLEPKSLVLPWDPQEESDEYQFQFNVKGGSGNYQWSVSNTTVAIVNKKGLISTQNRIGKTQVKVADSKNPTFFDVGTVTVLPPEELNFVSQHLEVELGKVIDLPLSVLAYLNEDKKKAVEFADCRKMTLEIKIEGSTQETVMRHIANVNKDALPAKGCTTVSLKGLSVGYAKITASHRYDNVIIQDTLHVAVYQPVKIVDPVKFSTVALGSTKRIVAEGGPLPWVLDPKHHYDVMSAEEEDWVRIKSRGRETNQGEALHYFDVTCTVLGEQLLTVEVGNRPSSSLPFPAVSSAKTKFSCVPPATMVLTPNVLYPMIDGTRRTIESCKDQQKRIPVRNDRELTIYLAIYDSNGNKFDDASSLNIQWSSDRNDVASFPSQDTLYEGYQGNAIHNGGTKIFQKLKVHSMSDTLRITAKISGVMESQANEVAVNPPITANLRLLPLASPLVEPSTLNLYAHPSNKANLKVEHGTGNFVLNTNDDSLSKVLYNPPNGISITPQRKGSLVLRLIDACLDLTDPYEVRVGLHDADGVFLTVKDKVEVGKSIQAKCSVIDANQKELKIDANAEMNLSLKMVTNILDIQSSTKDNMTIHKGERTYDLIGRTVGTTNLYCQATKISGKELTSAHKEVQVFSAIHLEPKYIILIVDSVFQIHSSGGPRPHSTTVYTVDNKTVADVSQTGLITARKIGKTVVVGKARGYDSQSGNEIVYSSDVTIVEVIMITGFKIALKSRNIINNAKIGVMAVGLNDEGPFTFASSPPYIKFKWSSTNHKSASVESVHSQAGVTTDSDKDFRAVIHSSNPGQTTIKLKVEVTDNSRMNQYVKLEDEAQIQVYEKLVIVEPKTEKLLMPLNVYTKIKTNRDHVSKITYELVPSSCSKQHFNGESSSDVISVSTTGLVTSHGSTGTANVLVTVHEDFGFNQTALIEVEVKPVASITLKSLSAFVVNNNGDGPAFPIGSTILFGVTLHDNMGRQFDISSIPLQHRANRDDIIDILPNTENGTIALRTTSIGQSILKVWDKENPAVFDYIRVKVDEGITPSKNDLNVLLGTMVSLKSKVKNVKGVWSASGTSVVIDHKEGTLIGVSVGSSIISFATPQFITYTEVVVSSPSPHNPGVHTEGQYLFLTNAIQEKIFPITMQAVDGYAEPETTSPKSSVNKDLALQSPFECLFSLADADNTFSLAEVFALNVIYVNNKPACVFTTNHLNNDQKKRLSMRDDRIINLSVVLTDRTTRVSWTSQKTKLRFIPDVFVGTDRLVLSKTQPSHTVEVYGSSSQLTSLKVSGSSNIEVTPIVTDDTSRSLYQITASTIPTNDINATVQLTSPLTKTSHEITVNIQGSAYDSQAKCSIPLPTAQSHPSDGGFTFRGIIYRLMGDSSLLIFFYTIVIATVILLLILYHFYVKSKQQPPVVIHSPYVQTPYGHSHSPPPYQATPLYQHSPNAHTPTPYRPNKDTPTRLFSVSQ</sequence>
<dbReference type="PANTHER" id="PTHR23019">
    <property type="entry name" value="NUCLEAR PORE MEMBRANE GLYCOPROTEIN GP210-RELATED"/>
    <property type="match status" value="1"/>
</dbReference>
<dbReference type="Pfam" id="PF22967">
    <property type="entry name" value="Ig_NUP210_1st"/>
    <property type="match status" value="1"/>
</dbReference>
<feature type="domain" description="NUP210 Ig-like" evidence="18">
    <location>
        <begin position="890"/>
        <end position="965"/>
    </location>
</feature>
<keyword evidence="3 10" id="KW-0812">Transmembrane</keyword>
<dbReference type="GO" id="GO:0031965">
    <property type="term" value="C:nuclear membrane"/>
    <property type="evidence" value="ECO:0007669"/>
    <property type="project" value="UniProtKB-SubCell"/>
</dbReference>
<feature type="domain" description="NUP210 Ig-like" evidence="16">
    <location>
        <begin position="24"/>
        <end position="119"/>
    </location>
</feature>
<dbReference type="InterPro" id="IPR055099">
    <property type="entry name" value="Ig_NUP210_7th"/>
</dbReference>
<evidence type="ECO:0000259" key="18">
    <source>
        <dbReference type="Pfam" id="PF24902"/>
    </source>
</evidence>
<feature type="region of interest" description="Disordered" evidence="9">
    <location>
        <begin position="1859"/>
        <end position="1900"/>
    </location>
</feature>
<evidence type="ECO:0000259" key="15">
    <source>
        <dbReference type="Pfam" id="PF22963"/>
    </source>
</evidence>
<dbReference type="SUPFAM" id="SSF49373">
    <property type="entry name" value="Invasin/intimin cell-adhesion fragments"/>
    <property type="match status" value="2"/>
</dbReference>
<dbReference type="Pfam" id="PF26182">
    <property type="entry name" value="Ig_NUP210_5th"/>
    <property type="match status" value="1"/>
</dbReference>
<evidence type="ECO:0008006" key="24">
    <source>
        <dbReference type="Google" id="ProtNLM"/>
    </source>
</evidence>
<dbReference type="InterPro" id="IPR056898">
    <property type="entry name" value="Ig_NUP210_6th"/>
</dbReference>
<evidence type="ECO:0000259" key="14">
    <source>
        <dbReference type="Pfam" id="PF22962"/>
    </source>
</evidence>
<keyword evidence="23" id="KW-1185">Reference proteome</keyword>
<comment type="similarity">
    <text evidence="2">Belongs to the NUP210 family.</text>
</comment>
<evidence type="ECO:0000259" key="13">
    <source>
        <dbReference type="Pfam" id="PF22959"/>
    </source>
</evidence>
<dbReference type="InterPro" id="IPR003343">
    <property type="entry name" value="Big_2"/>
</dbReference>
<dbReference type="Pfam" id="PF22963">
    <property type="entry name" value="Ig_NUP210_3rd"/>
    <property type="match status" value="1"/>
</dbReference>
<dbReference type="Pfam" id="PF22959">
    <property type="entry name" value="Ig_NUP210_15th"/>
    <property type="match status" value="1"/>
</dbReference>
<keyword evidence="5 10" id="KW-1133">Transmembrane helix</keyword>
<comment type="subcellular location">
    <subcellularLocation>
        <location evidence="1">Nucleus membrane</location>
        <topology evidence="1">Single-pass membrane protein</topology>
    </subcellularLocation>
</comment>
<keyword evidence="7" id="KW-0325">Glycoprotein</keyword>
<dbReference type="InterPro" id="IPR055096">
    <property type="entry name" value="Ig_NUP210_1st"/>
</dbReference>
<feature type="domain" description="NUP210 Ig-like" evidence="21">
    <location>
        <begin position="1163"/>
        <end position="1273"/>
    </location>
</feature>
<evidence type="ECO:0000256" key="6">
    <source>
        <dbReference type="ARBA" id="ARBA00023136"/>
    </source>
</evidence>
<dbReference type="InterPro" id="IPR055094">
    <property type="entry name" value="NUP210_Ig15"/>
</dbReference>
<evidence type="ECO:0000256" key="10">
    <source>
        <dbReference type="SAM" id="Phobius"/>
    </source>
</evidence>
<evidence type="ECO:0000256" key="3">
    <source>
        <dbReference type="ARBA" id="ARBA00022692"/>
    </source>
</evidence>
<evidence type="ECO:0000259" key="19">
    <source>
        <dbReference type="Pfam" id="PF24935"/>
    </source>
</evidence>
<dbReference type="Pfam" id="PF24935">
    <property type="entry name" value="Ig_NUP210_6th"/>
    <property type="match status" value="1"/>
</dbReference>
<evidence type="ECO:0000313" key="22">
    <source>
        <dbReference type="EnsemblMetazoa" id="CLYHEMP019899.1"/>
    </source>
</evidence>
<feature type="domain" description="BIG2" evidence="12">
    <location>
        <begin position="1074"/>
        <end position="1133"/>
    </location>
</feature>
<dbReference type="InterPro" id="IPR008964">
    <property type="entry name" value="Invasin/intimin_cell_adhesion"/>
</dbReference>
<feature type="domain" description="NUP210 Ig-like" evidence="14">
    <location>
        <begin position="643"/>
        <end position="742"/>
    </location>
</feature>
<dbReference type="Pfam" id="PF22969">
    <property type="entry name" value="Ig_NUP210_2nd"/>
    <property type="match status" value="1"/>
</dbReference>
<dbReference type="Proteomes" id="UP000594262">
    <property type="component" value="Unplaced"/>
</dbReference>
<dbReference type="EnsemblMetazoa" id="CLYHEMT019899.1">
    <property type="protein sequence ID" value="CLYHEMP019899.1"/>
    <property type="gene ID" value="CLYHEMG019899"/>
</dbReference>
<evidence type="ECO:0000259" key="21">
    <source>
        <dbReference type="Pfam" id="PF26181"/>
    </source>
</evidence>
<evidence type="ECO:0000313" key="23">
    <source>
        <dbReference type="Proteomes" id="UP000594262"/>
    </source>
</evidence>
<feature type="chain" id="PRO_5029639537" description="Nuclear pore membrane glycoprotein 210" evidence="11">
    <location>
        <begin position="21"/>
        <end position="1900"/>
    </location>
</feature>
<dbReference type="Pfam" id="PF22962">
    <property type="entry name" value="Ig_NUP210_7th"/>
    <property type="match status" value="1"/>
</dbReference>
<accession>A0A7M5X979</accession>
<feature type="compositionally biased region" description="Polar residues" evidence="9">
    <location>
        <begin position="1871"/>
        <end position="1881"/>
    </location>
</feature>
<dbReference type="InterPro" id="IPR045197">
    <property type="entry name" value="NUP210-like"/>
</dbReference>
<feature type="domain" description="NUP210 Ig-like" evidence="15">
    <location>
        <begin position="242"/>
        <end position="335"/>
    </location>
</feature>
<dbReference type="Pfam" id="PF24902">
    <property type="entry name" value="Ig_NUP210_9th"/>
    <property type="match status" value="1"/>
</dbReference>
<evidence type="ECO:0000259" key="16">
    <source>
        <dbReference type="Pfam" id="PF22967"/>
    </source>
</evidence>
<evidence type="ECO:0000256" key="4">
    <source>
        <dbReference type="ARBA" id="ARBA00022729"/>
    </source>
</evidence>
<dbReference type="OrthoDB" id="6020846at2759"/>
<feature type="transmembrane region" description="Helical" evidence="10">
    <location>
        <begin position="1816"/>
        <end position="1838"/>
    </location>
</feature>
<keyword evidence="4 11" id="KW-0732">Signal</keyword>
<evidence type="ECO:0000256" key="7">
    <source>
        <dbReference type="ARBA" id="ARBA00023180"/>
    </source>
</evidence>
<evidence type="ECO:0000256" key="2">
    <source>
        <dbReference type="ARBA" id="ARBA00007313"/>
    </source>
</evidence>
<reference evidence="22" key="1">
    <citation type="submission" date="2021-01" db="UniProtKB">
        <authorList>
            <consortium name="EnsemblMetazoa"/>
        </authorList>
    </citation>
    <scope>IDENTIFICATION</scope>
</reference>
<dbReference type="PANTHER" id="PTHR23019:SF0">
    <property type="entry name" value="NUCLEAR PORE MEMBRANE GLYCOPROTEIN 210"/>
    <property type="match status" value="1"/>
</dbReference>
<evidence type="ECO:0000259" key="20">
    <source>
        <dbReference type="Pfam" id="PF24991"/>
    </source>
</evidence>
<feature type="domain" description="NUP210 Ig-like" evidence="19">
    <location>
        <begin position="529"/>
        <end position="620"/>
    </location>
</feature>
<keyword evidence="6 10" id="KW-0472">Membrane</keyword>
<dbReference type="InterPro" id="IPR058779">
    <property type="entry name" value="Ig_NUP210_13th"/>
</dbReference>
<evidence type="ECO:0000259" key="12">
    <source>
        <dbReference type="Pfam" id="PF02368"/>
    </source>
</evidence>
<dbReference type="Pfam" id="PF02368">
    <property type="entry name" value="Big_2"/>
    <property type="match status" value="1"/>
</dbReference>
<dbReference type="RefSeq" id="XP_066932838.1">
    <property type="nucleotide sequence ID" value="XM_067076737.1"/>
</dbReference>
<dbReference type="InterPro" id="IPR055098">
    <property type="entry name" value="Ig_NUP210_3rd"/>
</dbReference>
<dbReference type="Pfam" id="PF26183">
    <property type="entry name" value="Ig_NUP210_14th"/>
    <property type="match status" value="1"/>
</dbReference>
<dbReference type="Gene3D" id="2.60.40.1080">
    <property type="match status" value="1"/>
</dbReference>
<protein>
    <recommendedName>
        <fullName evidence="24">Nuclear pore membrane glycoprotein 210</fullName>
    </recommendedName>
</protein>
<proteinExistence type="inferred from homology"/>
<keyword evidence="8" id="KW-0539">Nucleus</keyword>
<evidence type="ECO:0000256" key="9">
    <source>
        <dbReference type="SAM" id="MobiDB-lite"/>
    </source>
</evidence>
<feature type="domain" description="NUP210 Ig-like" evidence="13">
    <location>
        <begin position="1370"/>
        <end position="1472"/>
    </location>
</feature>
<dbReference type="GeneID" id="136820546"/>
<dbReference type="Pfam" id="PF26181">
    <property type="entry name" value="Ig_NUP210_13th"/>
    <property type="match status" value="1"/>
</dbReference>
<dbReference type="Pfam" id="PF26184">
    <property type="entry name" value="Ig_NUP210_8th"/>
    <property type="match status" value="1"/>
</dbReference>
<feature type="signal peptide" evidence="11">
    <location>
        <begin position="1"/>
        <end position="20"/>
    </location>
</feature>